<keyword evidence="3" id="KW-1185">Reference proteome</keyword>
<feature type="compositionally biased region" description="Low complexity" evidence="1">
    <location>
        <begin position="35"/>
        <end position="47"/>
    </location>
</feature>
<feature type="region of interest" description="Disordered" evidence="1">
    <location>
        <begin position="1"/>
        <end position="47"/>
    </location>
</feature>
<dbReference type="AlphaFoldDB" id="A0ABD3RGZ6"/>
<evidence type="ECO:0000313" key="3">
    <source>
        <dbReference type="Proteomes" id="UP001530377"/>
    </source>
</evidence>
<feature type="compositionally biased region" description="Polar residues" evidence="1">
    <location>
        <begin position="24"/>
        <end position="34"/>
    </location>
</feature>
<gene>
    <name evidence="2" type="ORF">ACHAXA_004562</name>
</gene>
<reference evidence="2 3" key="1">
    <citation type="submission" date="2024-10" db="EMBL/GenBank/DDBJ databases">
        <title>Updated reference genomes for cyclostephanoid diatoms.</title>
        <authorList>
            <person name="Roberts W.R."/>
            <person name="Alverson A.J."/>
        </authorList>
    </citation>
    <scope>NUCLEOTIDE SEQUENCE [LARGE SCALE GENOMIC DNA]</scope>
    <source>
        <strain evidence="2 3">AJA228-03</strain>
    </source>
</reference>
<dbReference type="EMBL" id="JALLPB020000284">
    <property type="protein sequence ID" value="KAL3811051.1"/>
    <property type="molecule type" value="Genomic_DNA"/>
</dbReference>
<dbReference type="Proteomes" id="UP001530377">
    <property type="component" value="Unassembled WGS sequence"/>
</dbReference>
<organism evidence="2 3">
    <name type="scientific">Cyclostephanos tholiformis</name>
    <dbReference type="NCBI Taxonomy" id="382380"/>
    <lineage>
        <taxon>Eukaryota</taxon>
        <taxon>Sar</taxon>
        <taxon>Stramenopiles</taxon>
        <taxon>Ochrophyta</taxon>
        <taxon>Bacillariophyta</taxon>
        <taxon>Coscinodiscophyceae</taxon>
        <taxon>Thalassiosirophycidae</taxon>
        <taxon>Stephanodiscales</taxon>
        <taxon>Stephanodiscaceae</taxon>
        <taxon>Cyclostephanos</taxon>
    </lineage>
</organism>
<evidence type="ECO:0000313" key="2">
    <source>
        <dbReference type="EMBL" id="KAL3811051.1"/>
    </source>
</evidence>
<accession>A0ABD3RGZ6</accession>
<comment type="caution">
    <text evidence="2">The sequence shown here is derived from an EMBL/GenBank/DDBJ whole genome shotgun (WGS) entry which is preliminary data.</text>
</comment>
<evidence type="ECO:0000256" key="1">
    <source>
        <dbReference type="SAM" id="MobiDB-lite"/>
    </source>
</evidence>
<proteinExistence type="predicted"/>
<sequence length="106" mass="11483">MNASRTILLRPRAHPKKAGASTGPHKQSQNNFFVASSSSPTRASTPSFARPLSAKAIQLLLGNIGVAHRASLHTIEGMIRERNFGDDIHDDAALDMIDLIARIRSI</sequence>
<protein>
    <submittedName>
        <fullName evidence="2">Uncharacterized protein</fullName>
    </submittedName>
</protein>
<name>A0ABD3RGZ6_9STRA</name>